<proteinExistence type="predicted"/>
<evidence type="ECO:0000259" key="6">
    <source>
        <dbReference type="Pfam" id="PF01284"/>
    </source>
</evidence>
<dbReference type="GO" id="GO:0016020">
    <property type="term" value="C:membrane"/>
    <property type="evidence" value="ECO:0007669"/>
    <property type="project" value="UniProtKB-SubCell"/>
</dbReference>
<dbReference type="PANTHER" id="PTHR37451">
    <property type="entry name" value="MARVEL DOMAIN"/>
    <property type="match status" value="1"/>
</dbReference>
<keyword evidence="3 5" id="KW-1133">Transmembrane helix</keyword>
<dbReference type="PANTHER" id="PTHR37451:SF1">
    <property type="entry name" value="MARVEL DOMAIN-CONTAINING PROTEIN"/>
    <property type="match status" value="1"/>
</dbReference>
<evidence type="ECO:0000313" key="7">
    <source>
        <dbReference type="EMBL" id="KAJ4369738.1"/>
    </source>
</evidence>
<name>A0A9W8Y9U8_9PLEO</name>
<evidence type="ECO:0000313" key="8">
    <source>
        <dbReference type="Proteomes" id="UP001140560"/>
    </source>
</evidence>
<dbReference type="EMBL" id="JAPEUY010000009">
    <property type="protein sequence ID" value="KAJ4369738.1"/>
    <property type="molecule type" value="Genomic_DNA"/>
</dbReference>
<accession>A0A9W8Y9U8</accession>
<feature type="transmembrane region" description="Helical" evidence="5">
    <location>
        <begin position="43"/>
        <end position="63"/>
    </location>
</feature>
<feature type="transmembrane region" description="Helical" evidence="5">
    <location>
        <begin position="123"/>
        <end position="141"/>
    </location>
</feature>
<sequence>MAISWIHPVRGVQALLSVVVLGLMAYVSSWWSSHWRQLSPSEVNFMIFAPAWSILALTALLVIPMKFSHLLASPAARYGMLGLEALTMLFWFGGFIAMAVFLSDRICFGTVCDVARAGTVISAFNWVAWTVTFVFGVIGVVKGGAMSFGKKRTVTKEVDMHQGV</sequence>
<feature type="transmembrane region" description="Helical" evidence="5">
    <location>
        <begin position="83"/>
        <end position="103"/>
    </location>
</feature>
<evidence type="ECO:0000256" key="4">
    <source>
        <dbReference type="ARBA" id="ARBA00023136"/>
    </source>
</evidence>
<dbReference type="AlphaFoldDB" id="A0A9W8Y9U8"/>
<gene>
    <name evidence="7" type="ORF">N0V83_005501</name>
</gene>
<organism evidence="7 8">
    <name type="scientific">Neocucurbitaria cava</name>
    <dbReference type="NCBI Taxonomy" id="798079"/>
    <lineage>
        <taxon>Eukaryota</taxon>
        <taxon>Fungi</taxon>
        <taxon>Dikarya</taxon>
        <taxon>Ascomycota</taxon>
        <taxon>Pezizomycotina</taxon>
        <taxon>Dothideomycetes</taxon>
        <taxon>Pleosporomycetidae</taxon>
        <taxon>Pleosporales</taxon>
        <taxon>Pleosporineae</taxon>
        <taxon>Cucurbitariaceae</taxon>
        <taxon>Neocucurbitaria</taxon>
    </lineage>
</organism>
<feature type="transmembrane region" description="Helical" evidence="5">
    <location>
        <begin position="12"/>
        <end position="31"/>
    </location>
</feature>
<reference evidence="7" key="1">
    <citation type="submission" date="2022-10" db="EMBL/GenBank/DDBJ databases">
        <title>Tapping the CABI collections for fungal endophytes: first genome assemblies for Collariella, Neodidymelliopsis, Ascochyta clinopodiicola, Didymella pomorum, Didymosphaeria variabile, Neocosmospora piperis and Neocucurbitaria cava.</title>
        <authorList>
            <person name="Hill R."/>
        </authorList>
    </citation>
    <scope>NUCLEOTIDE SEQUENCE</scope>
    <source>
        <strain evidence="7">IMI 356814</strain>
    </source>
</reference>
<dbReference type="OrthoDB" id="2117453at2759"/>
<comment type="subcellular location">
    <subcellularLocation>
        <location evidence="1">Membrane</location>
        <topology evidence="1">Multi-pass membrane protein</topology>
    </subcellularLocation>
</comment>
<evidence type="ECO:0000256" key="1">
    <source>
        <dbReference type="ARBA" id="ARBA00004141"/>
    </source>
</evidence>
<keyword evidence="8" id="KW-1185">Reference proteome</keyword>
<evidence type="ECO:0000256" key="3">
    <source>
        <dbReference type="ARBA" id="ARBA00022989"/>
    </source>
</evidence>
<protein>
    <recommendedName>
        <fullName evidence="6">MARVEL domain-containing protein</fullName>
    </recommendedName>
</protein>
<keyword evidence="4 5" id="KW-0472">Membrane</keyword>
<comment type="caution">
    <text evidence="7">The sequence shown here is derived from an EMBL/GenBank/DDBJ whole genome shotgun (WGS) entry which is preliminary data.</text>
</comment>
<feature type="domain" description="MARVEL" evidence="6">
    <location>
        <begin position="9"/>
        <end position="135"/>
    </location>
</feature>
<keyword evidence="2 5" id="KW-0812">Transmembrane</keyword>
<dbReference type="Pfam" id="PF01284">
    <property type="entry name" value="MARVEL"/>
    <property type="match status" value="1"/>
</dbReference>
<dbReference type="InterPro" id="IPR008253">
    <property type="entry name" value="Marvel"/>
</dbReference>
<dbReference type="Proteomes" id="UP001140560">
    <property type="component" value="Unassembled WGS sequence"/>
</dbReference>
<evidence type="ECO:0000256" key="5">
    <source>
        <dbReference type="SAM" id="Phobius"/>
    </source>
</evidence>
<evidence type="ECO:0000256" key="2">
    <source>
        <dbReference type="ARBA" id="ARBA00022692"/>
    </source>
</evidence>